<keyword evidence="3" id="KW-1185">Reference proteome</keyword>
<dbReference type="PANTHER" id="PTHR35165">
    <property type="entry name" value="OS08G0113900 PROTEIN"/>
    <property type="match status" value="1"/>
</dbReference>
<proteinExistence type="predicted"/>
<keyword evidence="1" id="KW-0472">Membrane</keyword>
<dbReference type="Pfam" id="PF16594">
    <property type="entry name" value="ATP-synt_Z"/>
    <property type="match status" value="1"/>
</dbReference>
<dbReference type="EnsemblPlants" id="Kaladp0007s0002.1.v1.1">
    <property type="protein sequence ID" value="Kaladp0007s0002.1.v1.1.CDS.1"/>
    <property type="gene ID" value="Kaladp0007s0002.v1.1"/>
</dbReference>
<feature type="transmembrane region" description="Helical" evidence="1">
    <location>
        <begin position="62"/>
        <end position="83"/>
    </location>
</feature>
<dbReference type="Proteomes" id="UP000594263">
    <property type="component" value="Unplaced"/>
</dbReference>
<keyword evidence="1" id="KW-1133">Transmembrane helix</keyword>
<name>A0A7N0RAR2_KALFE</name>
<evidence type="ECO:0000256" key="1">
    <source>
        <dbReference type="SAM" id="Phobius"/>
    </source>
</evidence>
<evidence type="ECO:0000313" key="3">
    <source>
        <dbReference type="Proteomes" id="UP000594263"/>
    </source>
</evidence>
<reference evidence="2" key="1">
    <citation type="submission" date="2021-01" db="UniProtKB">
        <authorList>
            <consortium name="EnsemblPlants"/>
        </authorList>
    </citation>
    <scope>IDENTIFICATION</scope>
</reference>
<dbReference type="PANTHER" id="PTHR35165:SF1">
    <property type="entry name" value="OS04G0577375 PROTEIN"/>
    <property type="match status" value="1"/>
</dbReference>
<organism evidence="2 3">
    <name type="scientific">Kalanchoe fedtschenkoi</name>
    <name type="common">Lavender scallops</name>
    <name type="synonym">South American air plant</name>
    <dbReference type="NCBI Taxonomy" id="63787"/>
    <lineage>
        <taxon>Eukaryota</taxon>
        <taxon>Viridiplantae</taxon>
        <taxon>Streptophyta</taxon>
        <taxon>Embryophyta</taxon>
        <taxon>Tracheophyta</taxon>
        <taxon>Spermatophyta</taxon>
        <taxon>Magnoliopsida</taxon>
        <taxon>eudicotyledons</taxon>
        <taxon>Gunneridae</taxon>
        <taxon>Pentapetalae</taxon>
        <taxon>Saxifragales</taxon>
        <taxon>Crassulaceae</taxon>
        <taxon>Kalanchoe</taxon>
    </lineage>
</organism>
<dbReference type="Gramene" id="Kaladp0007s0002.1.v1.1">
    <property type="protein sequence ID" value="Kaladp0007s0002.1.v1.1.CDS.1"/>
    <property type="gene ID" value="Kaladp0007s0002.v1.1"/>
</dbReference>
<feature type="transmembrane region" description="Helical" evidence="1">
    <location>
        <begin position="30"/>
        <end position="50"/>
    </location>
</feature>
<sequence>MGSCEQKNPEVGDEEGTCSFGQSSKGLKMFLVWLCLVLSSVAGGIVLMCWELRYHPSYTHLWMVPCGLILFGTPMIVWFSVVVSDILNPDHLSVDKELSSSSSVKILVSHGTRV</sequence>
<keyword evidence="1" id="KW-0812">Transmembrane</keyword>
<evidence type="ECO:0000313" key="2">
    <source>
        <dbReference type="EnsemblPlants" id="Kaladp0007s0002.1.v1.1.CDS.1"/>
    </source>
</evidence>
<accession>A0A7N0RAR2</accession>
<dbReference type="AlphaFoldDB" id="A0A7N0RAR2"/>
<dbReference type="InterPro" id="IPR032238">
    <property type="entry name" value="ATP-synth_Z"/>
</dbReference>
<protein>
    <submittedName>
        <fullName evidence="2">Uncharacterized protein</fullName>
    </submittedName>
</protein>